<evidence type="ECO:0000313" key="2">
    <source>
        <dbReference type="EMBL" id="KAA6410172.1"/>
    </source>
</evidence>
<dbReference type="Proteomes" id="UP000324767">
    <property type="component" value="Unassembled WGS sequence"/>
</dbReference>
<organism evidence="2 3">
    <name type="scientific">Lasallia pustulata</name>
    <dbReference type="NCBI Taxonomy" id="136370"/>
    <lineage>
        <taxon>Eukaryota</taxon>
        <taxon>Fungi</taxon>
        <taxon>Dikarya</taxon>
        <taxon>Ascomycota</taxon>
        <taxon>Pezizomycotina</taxon>
        <taxon>Lecanoromycetes</taxon>
        <taxon>OSLEUM clade</taxon>
        <taxon>Umbilicariomycetidae</taxon>
        <taxon>Umbilicariales</taxon>
        <taxon>Umbilicariaceae</taxon>
        <taxon>Lasallia</taxon>
    </lineage>
</organism>
<feature type="domain" description="Sm" evidence="1">
    <location>
        <begin position="8"/>
        <end position="97"/>
    </location>
</feature>
<dbReference type="SUPFAM" id="SSF50182">
    <property type="entry name" value="Sm-like ribonucleoproteins"/>
    <property type="match status" value="1"/>
</dbReference>
<dbReference type="SMART" id="SM00651">
    <property type="entry name" value="Sm"/>
    <property type="match status" value="1"/>
</dbReference>
<dbReference type="OrthoDB" id="368909at2759"/>
<proteinExistence type="predicted"/>
<dbReference type="Gene3D" id="2.30.30.100">
    <property type="match status" value="1"/>
</dbReference>
<dbReference type="InterPro" id="IPR001163">
    <property type="entry name" value="Sm_dom_euk/arc"/>
</dbReference>
<evidence type="ECO:0000313" key="3">
    <source>
        <dbReference type="Proteomes" id="UP000324767"/>
    </source>
</evidence>
<dbReference type="PANTHER" id="PTHR10701">
    <property type="entry name" value="SMALL NUCLEAR RIBONUCLEOPROTEIN-ASSOCIATED PROTEIN B AND N"/>
    <property type="match status" value="1"/>
</dbReference>
<dbReference type="InterPro" id="IPR010920">
    <property type="entry name" value="LSM_dom_sf"/>
</dbReference>
<dbReference type="PANTHER" id="PTHR10701:SF5">
    <property type="entry name" value="N-ALPHA-ACETYLTRANSFERASE 38, NATC AUXILIARY SUBUNIT"/>
    <property type="match status" value="1"/>
</dbReference>
<sequence length="109" mass="12054">MENNKAIEYLRSLLGKQLHVHTTDTRMFVGEFKCTDNERNVVLSRAYEYRQPSASAWKDAAAKESATAPGTPVTLNMTSRFLGLVVLPGHEITSIAVEDALRVSGTSER</sequence>
<dbReference type="CDD" id="cd06168">
    <property type="entry name" value="LSMD1"/>
    <property type="match status" value="1"/>
</dbReference>
<gene>
    <name evidence="2" type="ORF">FRX48_05593</name>
</gene>
<dbReference type="Pfam" id="PF01423">
    <property type="entry name" value="LSM"/>
    <property type="match status" value="1"/>
</dbReference>
<accession>A0A5M8PNV1</accession>
<dbReference type="InterPro" id="IPR050914">
    <property type="entry name" value="snRNP_SmB/NAA38-like"/>
</dbReference>
<dbReference type="InterPro" id="IPR034110">
    <property type="entry name" value="LSMD1_Sm"/>
</dbReference>
<dbReference type="AlphaFoldDB" id="A0A5M8PNV1"/>
<dbReference type="GO" id="GO:0031417">
    <property type="term" value="C:NatC complex"/>
    <property type="evidence" value="ECO:0007669"/>
    <property type="project" value="InterPro"/>
</dbReference>
<name>A0A5M8PNV1_9LECA</name>
<evidence type="ECO:0000259" key="1">
    <source>
        <dbReference type="SMART" id="SM00651"/>
    </source>
</evidence>
<comment type="caution">
    <text evidence="2">The sequence shown here is derived from an EMBL/GenBank/DDBJ whole genome shotgun (WGS) entry which is preliminary data.</text>
</comment>
<dbReference type="EMBL" id="VXIT01000009">
    <property type="protein sequence ID" value="KAA6410172.1"/>
    <property type="molecule type" value="Genomic_DNA"/>
</dbReference>
<reference evidence="2 3" key="1">
    <citation type="submission" date="2019-09" db="EMBL/GenBank/DDBJ databases">
        <title>The hologenome of the rock-dwelling lichen Lasallia pustulata.</title>
        <authorList>
            <person name="Greshake Tzovaras B."/>
            <person name="Segers F."/>
            <person name="Bicker A."/>
            <person name="Dal Grande F."/>
            <person name="Otte J."/>
            <person name="Hankeln T."/>
            <person name="Schmitt I."/>
            <person name="Ebersberger I."/>
        </authorList>
    </citation>
    <scope>NUCLEOTIDE SEQUENCE [LARGE SCALE GENOMIC DNA]</scope>
    <source>
        <strain evidence="2">A1-1</strain>
    </source>
</reference>
<protein>
    <recommendedName>
        <fullName evidence="1">Sm domain-containing protein</fullName>
    </recommendedName>
</protein>